<name>A0ABR2KGD2_9EUKA</name>
<protein>
    <submittedName>
        <fullName evidence="4">Uncharacterized protein</fullName>
    </submittedName>
</protein>
<evidence type="ECO:0000256" key="1">
    <source>
        <dbReference type="SAM" id="Coils"/>
    </source>
</evidence>
<accession>A0ABR2KGD2</accession>
<sequence length="213" mass="24793">MSGKPQKIQKLESVKRNEDAEDLASKLEDDIKEFENSFRSINKEKSNYTPSASTNNHVDLQKKFDEVHNNYSQQQQQFSDFTKSIEQRIQKIENNTKLSNDANEKNDAKINELEGKINHASQQLKSVIDMLHNQNLAPSIKERNANLAENDYSSEEKSAKDEDEKTKEEEEDEDENIEEKKSHFFPFSIESALLLFIVILELIQYAKFSFRKN</sequence>
<organism evidence="4 5">
    <name type="scientific">Tritrichomonas musculus</name>
    <dbReference type="NCBI Taxonomy" id="1915356"/>
    <lineage>
        <taxon>Eukaryota</taxon>
        <taxon>Metamonada</taxon>
        <taxon>Parabasalia</taxon>
        <taxon>Tritrichomonadida</taxon>
        <taxon>Tritrichomonadidae</taxon>
        <taxon>Tritrichomonas</taxon>
    </lineage>
</organism>
<feature type="coiled-coil region" evidence="1">
    <location>
        <begin position="103"/>
        <end position="130"/>
    </location>
</feature>
<evidence type="ECO:0000256" key="2">
    <source>
        <dbReference type="SAM" id="MobiDB-lite"/>
    </source>
</evidence>
<keyword evidence="1" id="KW-0175">Coiled coil</keyword>
<feature type="region of interest" description="Disordered" evidence="2">
    <location>
        <begin position="149"/>
        <end position="181"/>
    </location>
</feature>
<gene>
    <name evidence="4" type="ORF">M9Y10_034968</name>
</gene>
<keyword evidence="3" id="KW-0472">Membrane</keyword>
<reference evidence="4 5" key="1">
    <citation type="submission" date="2024-04" db="EMBL/GenBank/DDBJ databases">
        <title>Tritrichomonas musculus Genome.</title>
        <authorList>
            <person name="Alves-Ferreira E."/>
            <person name="Grigg M."/>
            <person name="Lorenzi H."/>
            <person name="Galac M."/>
        </authorList>
    </citation>
    <scope>NUCLEOTIDE SEQUENCE [LARGE SCALE GENOMIC DNA]</scope>
    <source>
        <strain evidence="4 5">EAF2021</strain>
    </source>
</reference>
<comment type="caution">
    <text evidence="4">The sequence shown here is derived from an EMBL/GenBank/DDBJ whole genome shotgun (WGS) entry which is preliminary data.</text>
</comment>
<evidence type="ECO:0000313" key="5">
    <source>
        <dbReference type="Proteomes" id="UP001470230"/>
    </source>
</evidence>
<evidence type="ECO:0000256" key="3">
    <source>
        <dbReference type="SAM" id="Phobius"/>
    </source>
</evidence>
<feature type="compositionally biased region" description="Basic and acidic residues" evidence="2">
    <location>
        <begin position="154"/>
        <end position="168"/>
    </location>
</feature>
<feature type="compositionally biased region" description="Basic and acidic residues" evidence="2">
    <location>
        <begin position="9"/>
        <end position="22"/>
    </location>
</feature>
<dbReference type="Proteomes" id="UP001470230">
    <property type="component" value="Unassembled WGS sequence"/>
</dbReference>
<dbReference type="EMBL" id="JAPFFF010000005">
    <property type="protein sequence ID" value="KAK8890198.1"/>
    <property type="molecule type" value="Genomic_DNA"/>
</dbReference>
<proteinExistence type="predicted"/>
<keyword evidence="3" id="KW-1133">Transmembrane helix</keyword>
<feature type="transmembrane region" description="Helical" evidence="3">
    <location>
        <begin position="184"/>
        <end position="203"/>
    </location>
</feature>
<evidence type="ECO:0000313" key="4">
    <source>
        <dbReference type="EMBL" id="KAK8890198.1"/>
    </source>
</evidence>
<keyword evidence="5" id="KW-1185">Reference proteome</keyword>
<keyword evidence="3" id="KW-0812">Transmembrane</keyword>
<feature type="region of interest" description="Disordered" evidence="2">
    <location>
        <begin position="1"/>
        <end position="22"/>
    </location>
</feature>